<dbReference type="EMBL" id="PXOF01000143">
    <property type="protein sequence ID" value="RGP62724.1"/>
    <property type="molecule type" value="Genomic_DNA"/>
</dbReference>
<dbReference type="STRING" id="5514.A0A395RRT8"/>
<dbReference type="Gene3D" id="3.20.20.140">
    <property type="entry name" value="Metal-dependent hydrolases"/>
    <property type="match status" value="1"/>
</dbReference>
<name>A0A395RRT8_FUSSP</name>
<dbReference type="InterPro" id="IPR032466">
    <property type="entry name" value="Metal_Hydrolase"/>
</dbReference>
<keyword evidence="2" id="KW-0378">Hydrolase</keyword>
<feature type="domain" description="Amidohydrolase-related" evidence="1">
    <location>
        <begin position="116"/>
        <end position="211"/>
    </location>
</feature>
<dbReference type="GO" id="GO:0016787">
    <property type="term" value="F:hydrolase activity"/>
    <property type="evidence" value="ECO:0007669"/>
    <property type="project" value="UniProtKB-KW"/>
</dbReference>
<gene>
    <name evidence="2" type="ORF">FSPOR_9111</name>
</gene>
<protein>
    <submittedName>
        <fullName evidence="2">Amidohydrolase family protein</fullName>
    </submittedName>
</protein>
<accession>A0A395RRT8</accession>
<dbReference type="Pfam" id="PF04909">
    <property type="entry name" value="Amidohydro_2"/>
    <property type="match status" value="1"/>
</dbReference>
<organism evidence="2 3">
    <name type="scientific">Fusarium sporotrichioides</name>
    <dbReference type="NCBI Taxonomy" id="5514"/>
    <lineage>
        <taxon>Eukaryota</taxon>
        <taxon>Fungi</taxon>
        <taxon>Dikarya</taxon>
        <taxon>Ascomycota</taxon>
        <taxon>Pezizomycotina</taxon>
        <taxon>Sordariomycetes</taxon>
        <taxon>Hypocreomycetidae</taxon>
        <taxon>Hypocreales</taxon>
        <taxon>Nectriaceae</taxon>
        <taxon>Fusarium</taxon>
    </lineage>
</organism>
<keyword evidence="3" id="KW-1185">Reference proteome</keyword>
<proteinExistence type="predicted"/>
<dbReference type="SUPFAM" id="SSF51556">
    <property type="entry name" value="Metallo-dependent hydrolases"/>
    <property type="match status" value="1"/>
</dbReference>
<dbReference type="AlphaFoldDB" id="A0A395RRT8"/>
<evidence type="ECO:0000313" key="3">
    <source>
        <dbReference type="Proteomes" id="UP000266152"/>
    </source>
</evidence>
<dbReference type="InterPro" id="IPR006680">
    <property type="entry name" value="Amidohydro-rel"/>
</dbReference>
<dbReference type="Proteomes" id="UP000266152">
    <property type="component" value="Unassembled WGS sequence"/>
</dbReference>
<sequence length="219" mass="24243">MDLLPTVVIPRNNICSRFDTLLQYTIRVFSYLATICHVSHPRIDVHHDIIPPQLQGVAAGLKGMEVPNWTVDSDTAFNNTYNIGSAIYSASTPGVTHIAVVFVHPINNVSAVHLQQSPDVKMIFSHGGGTLIALIQPATMVPLPEFALAGSKEVFPMILEFAKPGHLLFGSDCPHPPEQLSKCFTNFVDEFPMDEEGKREIYDKAALELFPRLNDSYRT</sequence>
<evidence type="ECO:0000313" key="2">
    <source>
        <dbReference type="EMBL" id="RGP62724.1"/>
    </source>
</evidence>
<reference evidence="2 3" key="1">
    <citation type="journal article" date="2018" name="PLoS Pathog.">
        <title>Evolution of structural diversity of trichothecenes, a family of toxins produced by plant pathogenic and entomopathogenic fungi.</title>
        <authorList>
            <person name="Proctor R.H."/>
            <person name="McCormick S.P."/>
            <person name="Kim H.S."/>
            <person name="Cardoza R.E."/>
            <person name="Stanley A.M."/>
            <person name="Lindo L."/>
            <person name="Kelly A."/>
            <person name="Brown D.W."/>
            <person name="Lee T."/>
            <person name="Vaughan M.M."/>
            <person name="Alexander N.J."/>
            <person name="Busman M."/>
            <person name="Gutierrez S."/>
        </authorList>
    </citation>
    <scope>NUCLEOTIDE SEQUENCE [LARGE SCALE GENOMIC DNA]</scope>
    <source>
        <strain evidence="2 3">NRRL 3299</strain>
    </source>
</reference>
<evidence type="ECO:0000259" key="1">
    <source>
        <dbReference type="Pfam" id="PF04909"/>
    </source>
</evidence>
<comment type="caution">
    <text evidence="2">The sequence shown here is derived from an EMBL/GenBank/DDBJ whole genome shotgun (WGS) entry which is preliminary data.</text>
</comment>